<reference evidence="4" key="1">
    <citation type="submission" date="2017-02" db="EMBL/GenBank/DDBJ databases">
        <authorList>
            <person name="Varghese N."/>
            <person name="Submissions S."/>
        </authorList>
    </citation>
    <scope>NUCLEOTIDE SEQUENCE [LARGE SCALE GENOMIC DNA]</scope>
    <source>
        <strain evidence="4">DSM 22224</strain>
    </source>
</reference>
<evidence type="ECO:0000259" key="1">
    <source>
        <dbReference type="Pfam" id="PF09414"/>
    </source>
</evidence>
<dbReference type="InterPro" id="IPR040609">
    <property type="entry name" value="Rnl2_C"/>
</dbReference>
<dbReference type="Gene3D" id="3.30.1490.70">
    <property type="match status" value="1"/>
</dbReference>
<dbReference type="InterPro" id="IPR021122">
    <property type="entry name" value="RNA_ligase_dom_REL/Rnl2"/>
</dbReference>
<evidence type="ECO:0000313" key="4">
    <source>
        <dbReference type="Proteomes" id="UP000190367"/>
    </source>
</evidence>
<protein>
    <submittedName>
        <fullName evidence="3">RNA ligase, Rnl2 family</fullName>
    </submittedName>
</protein>
<dbReference type="Pfam" id="PF18043">
    <property type="entry name" value="T4_Rnl2_C"/>
    <property type="match status" value="1"/>
</dbReference>
<accession>A0A1T4TBY7</accession>
<proteinExistence type="predicted"/>
<name>A0A1T4TBY7_9BACT</name>
<sequence>MNKNSEYEKMPKSLKGLPLSEKAMQDLNKLKWVVTEKIHGANFSFVYEDHQLLFAKRKAYLQWTDDFFGFQAVVAAMEEQIVRLFEQLQQDIPAHRYIVYGELFGGRYPHPEVAPDPQVQAIQTGVYYSPAVRFCAFDIAVETTEGDKRYLDYDAAMTYFQQFDIFYAKPLFTGKWNEALNFDTRISSAVPARLQLPELPVNLIEGVVIKPLHHSGLTSMDTRPIIKLKNPEFDEEEKFHEAEKWSFIPEVSSRAAQLSFLVEEMARYITSNRLYSVVSKTGRLDAGSPQRLEEVRNEFLDDVCTDFNEDSGGILADLEEADRRWVTERIATRIAVWMADHAGTPE</sequence>
<dbReference type="GO" id="GO:0016874">
    <property type="term" value="F:ligase activity"/>
    <property type="evidence" value="ECO:0007669"/>
    <property type="project" value="UniProtKB-KW"/>
</dbReference>
<keyword evidence="4" id="KW-1185">Reference proteome</keyword>
<dbReference type="InterPro" id="IPR041948">
    <property type="entry name" value="Rnl1/2_C_sf"/>
</dbReference>
<feature type="domain" description="RNA ligase" evidence="1">
    <location>
        <begin position="31"/>
        <end position="229"/>
    </location>
</feature>
<dbReference type="SUPFAM" id="SSF56091">
    <property type="entry name" value="DNA ligase/mRNA capping enzyme, catalytic domain"/>
    <property type="match status" value="1"/>
</dbReference>
<keyword evidence="3" id="KW-0436">Ligase</keyword>
<dbReference type="EMBL" id="FUWZ01000004">
    <property type="protein sequence ID" value="SKA37678.1"/>
    <property type="molecule type" value="Genomic_DNA"/>
</dbReference>
<organism evidence="3 4">
    <name type="scientific">Chitinophaga eiseniae</name>
    <dbReference type="NCBI Taxonomy" id="634771"/>
    <lineage>
        <taxon>Bacteria</taxon>
        <taxon>Pseudomonadati</taxon>
        <taxon>Bacteroidota</taxon>
        <taxon>Chitinophagia</taxon>
        <taxon>Chitinophagales</taxon>
        <taxon>Chitinophagaceae</taxon>
        <taxon>Chitinophaga</taxon>
    </lineage>
</organism>
<dbReference type="AlphaFoldDB" id="A0A1T4TBY7"/>
<feature type="domain" description="RNA ligase 2 C-terminal" evidence="2">
    <location>
        <begin position="256"/>
        <end position="334"/>
    </location>
</feature>
<evidence type="ECO:0000259" key="2">
    <source>
        <dbReference type="Pfam" id="PF18043"/>
    </source>
</evidence>
<dbReference type="STRING" id="634771.SAMN04488128_104324"/>
<dbReference type="Gene3D" id="1.10.10.1810">
    <property type="entry name" value="RNA ligase"/>
    <property type="match status" value="1"/>
</dbReference>
<dbReference type="OrthoDB" id="1060685at2"/>
<gene>
    <name evidence="3" type="ORF">SAMN04488128_104324</name>
</gene>
<dbReference type="Pfam" id="PF09414">
    <property type="entry name" value="RNA_ligase"/>
    <property type="match status" value="1"/>
</dbReference>
<dbReference type="Gene3D" id="3.30.470.30">
    <property type="entry name" value="DNA ligase/mRNA capping enzyme"/>
    <property type="match status" value="1"/>
</dbReference>
<dbReference type="Proteomes" id="UP000190367">
    <property type="component" value="Unassembled WGS sequence"/>
</dbReference>
<evidence type="ECO:0000313" key="3">
    <source>
        <dbReference type="EMBL" id="SKA37678.1"/>
    </source>
</evidence>
<dbReference type="RefSeq" id="WP_078671676.1">
    <property type="nucleotide sequence ID" value="NZ_FUWZ01000004.1"/>
</dbReference>